<evidence type="ECO:0000256" key="1">
    <source>
        <dbReference type="SAM" id="MobiDB-lite"/>
    </source>
</evidence>
<gene>
    <name evidence="2" type="ORF">WA026_011536</name>
</gene>
<name>A0AAW1TSY3_9CUCU</name>
<feature type="compositionally biased region" description="Basic and acidic residues" evidence="1">
    <location>
        <begin position="78"/>
        <end position="87"/>
    </location>
</feature>
<organism evidence="2 3">
    <name type="scientific">Henosepilachna vigintioctopunctata</name>
    <dbReference type="NCBI Taxonomy" id="420089"/>
    <lineage>
        <taxon>Eukaryota</taxon>
        <taxon>Metazoa</taxon>
        <taxon>Ecdysozoa</taxon>
        <taxon>Arthropoda</taxon>
        <taxon>Hexapoda</taxon>
        <taxon>Insecta</taxon>
        <taxon>Pterygota</taxon>
        <taxon>Neoptera</taxon>
        <taxon>Endopterygota</taxon>
        <taxon>Coleoptera</taxon>
        <taxon>Polyphaga</taxon>
        <taxon>Cucujiformia</taxon>
        <taxon>Coccinelloidea</taxon>
        <taxon>Coccinellidae</taxon>
        <taxon>Epilachninae</taxon>
        <taxon>Epilachnini</taxon>
        <taxon>Henosepilachna</taxon>
    </lineage>
</organism>
<evidence type="ECO:0000313" key="2">
    <source>
        <dbReference type="EMBL" id="KAK9871266.1"/>
    </source>
</evidence>
<comment type="caution">
    <text evidence="2">The sequence shown here is derived from an EMBL/GenBank/DDBJ whole genome shotgun (WGS) entry which is preliminary data.</text>
</comment>
<protein>
    <submittedName>
        <fullName evidence="2">Uncharacterized protein</fullName>
    </submittedName>
</protein>
<keyword evidence="3" id="KW-1185">Reference proteome</keyword>
<dbReference type="Proteomes" id="UP001431783">
    <property type="component" value="Unassembled WGS sequence"/>
</dbReference>
<accession>A0AAW1TSY3</accession>
<evidence type="ECO:0000313" key="3">
    <source>
        <dbReference type="Proteomes" id="UP001431783"/>
    </source>
</evidence>
<reference evidence="2 3" key="1">
    <citation type="submission" date="2023-03" db="EMBL/GenBank/DDBJ databases">
        <title>Genome insight into feeding habits of ladybird beetles.</title>
        <authorList>
            <person name="Li H.-S."/>
            <person name="Huang Y.-H."/>
            <person name="Pang H."/>
        </authorList>
    </citation>
    <scope>NUCLEOTIDE SEQUENCE [LARGE SCALE GENOMIC DNA]</scope>
    <source>
        <strain evidence="2">SYSU_2023b</strain>
        <tissue evidence="2">Whole body</tissue>
    </source>
</reference>
<dbReference type="AlphaFoldDB" id="A0AAW1TSY3"/>
<dbReference type="EMBL" id="JARQZJ010000005">
    <property type="protein sequence ID" value="KAK9871266.1"/>
    <property type="molecule type" value="Genomic_DNA"/>
</dbReference>
<sequence>MASCSTQLISVELTNPESNKTYTITVTEREFERLQTDATFASLKLEEAENLEYARFISETDAEEPEGSESDLNGSIEESMRNPSEDSAFKWPHEAILLLLDEYEKRQNDFNSGRISKKNCGWTLVLN</sequence>
<feature type="compositionally biased region" description="Acidic residues" evidence="1">
    <location>
        <begin position="60"/>
        <end position="69"/>
    </location>
</feature>
<proteinExistence type="predicted"/>
<feature type="region of interest" description="Disordered" evidence="1">
    <location>
        <begin position="58"/>
        <end position="87"/>
    </location>
</feature>